<proteinExistence type="predicted"/>
<comment type="caution">
    <text evidence="2">The sequence shown here is derived from an EMBL/GenBank/DDBJ whole genome shotgun (WGS) entry which is preliminary data.</text>
</comment>
<evidence type="ECO:0000313" key="3">
    <source>
        <dbReference type="Proteomes" id="UP001470230"/>
    </source>
</evidence>
<dbReference type="SUPFAM" id="SSF48371">
    <property type="entry name" value="ARM repeat"/>
    <property type="match status" value="1"/>
</dbReference>
<sequence length="887" mass="100629">MDLQTFANLASFDQKVGNEARNIINEAQNNPSFVSYLLNTLLTPESQADPKIFQLILIVLVDTARNHVNNFITATNDQQVKQTLIQILFSIPLEYRPHIEECLILAAPSAEIEFSAIFQTIFEKIKPHSNIADIFTAISFANEWIKKSLPADFFTNFSQIIHPFLQTCAQGEQMDELRAKTISELAKLSETLISRGNIIFNNSFDSLFSTFCSFLVLPLQTESGLKMKTSITQLLSKVIYFVYHQLKSKPETTEWRQNFITTVVPGIFQSAMQACSQPMDSQLIQHLFHLFYFFISFEIEPQQILTPDFFKGIVIPSARLVDNDLVDYESNPIHYILFCCEHEDIGFFSPRVCASQFLNIALTKYRNFFDPLLLLLPQQEQNENGQPDLIDFEARLYLLQRYTMCCELPYDIFEKFFNMLTQDHPLFIVSALIRLVTIPMSSGDNSVVGISVAEHFIINSVDKVVQMMAIRFMNECFTKFGIDKLGELNGIIELNTNALFPILLNLSNSLNLPDPMILIENIFKIGPQNYMNIVTDLIQHFFALWRENQATLESAEDEIEDNSYQIMESLTTILETVPSDSELIKSLSISVLQQLGKDMTEFPNNSSISNQIRVAAVFSRKLSVPIEAQISFISLIIQMNLDPSDIVDNFVLLVCPLIVNNNNFNFYQFNLQEYLITFCQSILKLDDDPDDNSISQCLVLASCMIQTKGEEYFPFVTSAIQILLSRPVEPVAFFGAIYVFASALFVDATKAQILFIAEVPDLICEMAHSCCVSENNVAAYREIKMTVSVLTWFAKFGHQRSFTVASSLFKPLLDMKALDETIEITPDTLLTRANLHREEELISLSPLIRMPFDSFDELNFFMEFSAQSGMIGSIPGGFEGLLSPSGQ</sequence>
<dbReference type="Proteomes" id="UP001470230">
    <property type="component" value="Unassembled WGS sequence"/>
</dbReference>
<protein>
    <recommendedName>
        <fullName evidence="1">Importin N-terminal domain-containing protein</fullName>
    </recommendedName>
</protein>
<reference evidence="2 3" key="1">
    <citation type="submission" date="2024-04" db="EMBL/GenBank/DDBJ databases">
        <title>Tritrichomonas musculus Genome.</title>
        <authorList>
            <person name="Alves-Ferreira E."/>
            <person name="Grigg M."/>
            <person name="Lorenzi H."/>
            <person name="Galac M."/>
        </authorList>
    </citation>
    <scope>NUCLEOTIDE SEQUENCE [LARGE SCALE GENOMIC DNA]</scope>
    <source>
        <strain evidence="2 3">EAF2021</strain>
    </source>
</reference>
<gene>
    <name evidence="2" type="ORF">M9Y10_044165</name>
</gene>
<dbReference type="InterPro" id="IPR016024">
    <property type="entry name" value="ARM-type_fold"/>
</dbReference>
<evidence type="ECO:0000259" key="1">
    <source>
        <dbReference type="PROSITE" id="PS50166"/>
    </source>
</evidence>
<dbReference type="InterPro" id="IPR001494">
    <property type="entry name" value="Importin-beta_N"/>
</dbReference>
<feature type="domain" description="Importin N-terminal" evidence="1">
    <location>
        <begin position="20"/>
        <end position="90"/>
    </location>
</feature>
<keyword evidence="3" id="KW-1185">Reference proteome</keyword>
<evidence type="ECO:0000313" key="2">
    <source>
        <dbReference type="EMBL" id="KAK8885037.1"/>
    </source>
</evidence>
<dbReference type="PROSITE" id="PS50166">
    <property type="entry name" value="IMPORTIN_B_NT"/>
    <property type="match status" value="1"/>
</dbReference>
<organism evidence="2 3">
    <name type="scientific">Tritrichomonas musculus</name>
    <dbReference type="NCBI Taxonomy" id="1915356"/>
    <lineage>
        <taxon>Eukaryota</taxon>
        <taxon>Metamonada</taxon>
        <taxon>Parabasalia</taxon>
        <taxon>Tritrichomonadida</taxon>
        <taxon>Tritrichomonadidae</taxon>
        <taxon>Tritrichomonas</taxon>
    </lineage>
</organism>
<dbReference type="EMBL" id="JAPFFF010000008">
    <property type="protein sequence ID" value="KAK8885037.1"/>
    <property type="molecule type" value="Genomic_DNA"/>
</dbReference>
<accession>A0ABR2K1R5</accession>
<name>A0ABR2K1R5_9EUKA</name>